<gene>
    <name evidence="2" type="ORF">Tci_022353</name>
</gene>
<dbReference type="PANTHER" id="PTHR45835">
    <property type="entry name" value="YALI0A06105P"/>
    <property type="match status" value="1"/>
</dbReference>
<proteinExistence type="predicted"/>
<keyword evidence="2" id="KW-0808">Transferase</keyword>
<evidence type="ECO:0000259" key="1">
    <source>
        <dbReference type="Pfam" id="PF24626"/>
    </source>
</evidence>
<dbReference type="SUPFAM" id="SSF53098">
    <property type="entry name" value="Ribonuclease H-like"/>
    <property type="match status" value="1"/>
</dbReference>
<dbReference type="EMBL" id="BKCJ010002705">
    <property type="protein sequence ID" value="GEU50375.1"/>
    <property type="molecule type" value="Genomic_DNA"/>
</dbReference>
<accession>A0A6L2KQT3</accession>
<protein>
    <submittedName>
        <fullName evidence="2">Putative reverse transcriptase domain-containing protein</fullName>
    </submittedName>
</protein>
<evidence type="ECO:0000313" key="2">
    <source>
        <dbReference type="EMBL" id="GEU50375.1"/>
    </source>
</evidence>
<dbReference type="AlphaFoldDB" id="A0A6L2KQT3"/>
<reference evidence="2" key="1">
    <citation type="journal article" date="2019" name="Sci. Rep.">
        <title>Draft genome of Tanacetum cinerariifolium, the natural source of mosquito coil.</title>
        <authorList>
            <person name="Yamashiro T."/>
            <person name="Shiraishi A."/>
            <person name="Satake H."/>
            <person name="Nakayama K."/>
        </authorList>
    </citation>
    <scope>NUCLEOTIDE SEQUENCE</scope>
</reference>
<comment type="caution">
    <text evidence="2">The sequence shown here is derived from an EMBL/GenBank/DDBJ whole genome shotgun (WGS) entry which is preliminary data.</text>
</comment>
<organism evidence="2">
    <name type="scientific">Tanacetum cinerariifolium</name>
    <name type="common">Dalmatian daisy</name>
    <name type="synonym">Chrysanthemum cinerariifolium</name>
    <dbReference type="NCBI Taxonomy" id="118510"/>
    <lineage>
        <taxon>Eukaryota</taxon>
        <taxon>Viridiplantae</taxon>
        <taxon>Streptophyta</taxon>
        <taxon>Embryophyta</taxon>
        <taxon>Tracheophyta</taxon>
        <taxon>Spermatophyta</taxon>
        <taxon>Magnoliopsida</taxon>
        <taxon>eudicotyledons</taxon>
        <taxon>Gunneridae</taxon>
        <taxon>Pentapetalae</taxon>
        <taxon>asterids</taxon>
        <taxon>campanulids</taxon>
        <taxon>Asterales</taxon>
        <taxon>Asteraceae</taxon>
        <taxon>Asteroideae</taxon>
        <taxon>Anthemideae</taxon>
        <taxon>Anthemidinae</taxon>
        <taxon>Tanacetum</taxon>
    </lineage>
</organism>
<keyword evidence="2" id="KW-0548">Nucleotidyltransferase</keyword>
<keyword evidence="2" id="KW-0695">RNA-directed DNA polymerase</keyword>
<dbReference type="PANTHER" id="PTHR45835:SF99">
    <property type="entry name" value="CHROMO DOMAIN-CONTAINING PROTEIN-RELATED"/>
    <property type="match status" value="1"/>
</dbReference>
<name>A0A6L2KQT3_TANCI</name>
<feature type="domain" description="Tf2-1-like SH3-like" evidence="1">
    <location>
        <begin position="222"/>
        <end position="265"/>
    </location>
</feature>
<sequence>MNVTFQLRIKGKILAAQGEASDVPIEKPRGLDKLIEHMSDGALYYLDRIWFPLKGDVRTLIMDEAYKLREKIAMDFVTKLPMTSSGHDTIWVIMDRLTKSPYFLPINKDYKIDRFWQSIKEALGTRLDMSMAYHHQYDCQKFSYNKIYHSSMRSASFEALYGRMCRSSILWAEVKEGKLIGPNLVQETTEKISKIKDMLKVMRDFQKSYANKKRKHLEFSVGEYVLLKVSPSKGVVCFEKKWKLAPRFVGPFEITEWIGPVAYRL</sequence>
<dbReference type="GO" id="GO:0003964">
    <property type="term" value="F:RNA-directed DNA polymerase activity"/>
    <property type="evidence" value="ECO:0007669"/>
    <property type="project" value="UniProtKB-KW"/>
</dbReference>
<dbReference type="InterPro" id="IPR056924">
    <property type="entry name" value="SH3_Tf2-1"/>
</dbReference>
<dbReference type="InterPro" id="IPR012337">
    <property type="entry name" value="RNaseH-like_sf"/>
</dbReference>
<dbReference type="Pfam" id="PF24626">
    <property type="entry name" value="SH3_Tf2-1"/>
    <property type="match status" value="1"/>
</dbReference>